<keyword evidence="2" id="KW-1185">Reference proteome</keyword>
<evidence type="ECO:0000313" key="1">
    <source>
        <dbReference type="EMBL" id="SFI46766.1"/>
    </source>
</evidence>
<organism evidence="1 2">
    <name type="scientific">Planctomicrobium piriforme</name>
    <dbReference type="NCBI Taxonomy" id="1576369"/>
    <lineage>
        <taxon>Bacteria</taxon>
        <taxon>Pseudomonadati</taxon>
        <taxon>Planctomycetota</taxon>
        <taxon>Planctomycetia</taxon>
        <taxon>Planctomycetales</taxon>
        <taxon>Planctomycetaceae</taxon>
        <taxon>Planctomicrobium</taxon>
    </lineage>
</organism>
<gene>
    <name evidence="1" type="ORF">SAMN05421753_109104</name>
</gene>
<sequence>MNPFRDAIVADPWRNQQGDVPAIHHAVFEQCLEGLAHVRRQQHSAGLLIHGEAGSGKTHLLSRLRAQLTPQAPTATDREENLFVWVRLQTSPRMIWRTMRRTLVNDWFRPVAGMRSQFDRILFHRLAEIRVAEGDLDPWFEYMLQEDPQGLTELLDRIAQSLDLDRNTAVAFEHIAFDRHRRDLRAWLSGDSLPEAALARLDLAQDEGTDEEREDEARRVVLMLCRLAGNGLPIVIGLDQVEALQMTPQDTEGLFAFGQLTSILHDNTENVLLVSCVQSSFATQLKDRARSADYDRMTSLGAMSLDPLSPAQAEELIAARIDSVGDELSVATRLNPVWPLERAEFQSLFTQDRPLTPRRLLGLCAARFETRLRSEAVEGSEVQASVKPAASSSELVGKAVEAAAQADQVEDFLVEAWKNSLEQKAAANLPERTEEILRHGFPMLCRLLSPSHQSVTNEQLPDVSLVFQKGASRTGLAMCMQPNMNSLAAQLKRLKGQFPSPQLKRLVILRDPRVPLSATAKKAREHLTELEQQGAKVVYPLPEVLAAIDALRELLSDAKSGDLACAGETVPPSRLEEWLRANLSNDMRTFVKTVLGE</sequence>
<evidence type="ECO:0000313" key="2">
    <source>
        <dbReference type="Proteomes" id="UP000199518"/>
    </source>
</evidence>
<protein>
    <submittedName>
        <fullName evidence="1">AAA domain-containing protein</fullName>
    </submittedName>
</protein>
<dbReference type="InterPro" id="IPR027417">
    <property type="entry name" value="P-loop_NTPase"/>
</dbReference>
<dbReference type="STRING" id="1576369.SAMN05421753_109104"/>
<dbReference type="Proteomes" id="UP000199518">
    <property type="component" value="Unassembled WGS sequence"/>
</dbReference>
<dbReference type="EMBL" id="FOQD01000009">
    <property type="protein sequence ID" value="SFI46766.1"/>
    <property type="molecule type" value="Genomic_DNA"/>
</dbReference>
<accession>A0A1I3IFR2</accession>
<dbReference type="SUPFAM" id="SSF52540">
    <property type="entry name" value="P-loop containing nucleoside triphosphate hydrolases"/>
    <property type="match status" value="2"/>
</dbReference>
<dbReference type="AlphaFoldDB" id="A0A1I3IFR2"/>
<dbReference type="Gene3D" id="3.40.50.300">
    <property type="entry name" value="P-loop containing nucleotide triphosphate hydrolases"/>
    <property type="match status" value="1"/>
</dbReference>
<name>A0A1I3IFR2_9PLAN</name>
<proteinExistence type="predicted"/>
<reference evidence="2" key="1">
    <citation type="submission" date="2016-10" db="EMBL/GenBank/DDBJ databases">
        <authorList>
            <person name="Varghese N."/>
            <person name="Submissions S."/>
        </authorList>
    </citation>
    <scope>NUCLEOTIDE SEQUENCE [LARGE SCALE GENOMIC DNA]</scope>
    <source>
        <strain evidence="2">DSM 26348</strain>
    </source>
</reference>
<dbReference type="RefSeq" id="WP_092050806.1">
    <property type="nucleotide sequence ID" value="NZ_FOQD01000009.1"/>
</dbReference>
<dbReference type="OrthoDB" id="227666at2"/>